<dbReference type="Proteomes" id="UP001410795">
    <property type="component" value="Unassembled WGS sequence"/>
</dbReference>
<dbReference type="InterPro" id="IPR053716">
    <property type="entry name" value="Flag_assembly_chemotaxis_eff"/>
</dbReference>
<dbReference type="Gene3D" id="1.10.287.1700">
    <property type="match status" value="1"/>
</dbReference>
<gene>
    <name evidence="1" type="ORF">GCM10022202_06190</name>
</gene>
<reference evidence="2" key="1">
    <citation type="journal article" date="2019" name="Int. J. Syst. Evol. Microbiol.">
        <title>The Global Catalogue of Microorganisms (GCM) 10K type strain sequencing project: providing services to taxonomists for standard genome sequencing and annotation.</title>
        <authorList>
            <consortium name="The Broad Institute Genomics Platform"/>
            <consortium name="The Broad Institute Genome Sequencing Center for Infectious Disease"/>
            <person name="Wu L."/>
            <person name="Ma J."/>
        </authorList>
    </citation>
    <scope>NUCLEOTIDE SEQUENCE [LARGE SCALE GENOMIC DNA]</scope>
    <source>
        <strain evidence="2">JCM 16546</strain>
    </source>
</reference>
<keyword evidence="2" id="KW-1185">Reference proteome</keyword>
<comment type="caution">
    <text evidence="1">The sequence shown here is derived from an EMBL/GenBank/DDBJ whole genome shotgun (WGS) entry which is preliminary data.</text>
</comment>
<dbReference type="EMBL" id="BAAAYV010000003">
    <property type="protein sequence ID" value="GAA3649270.1"/>
    <property type="molecule type" value="Genomic_DNA"/>
</dbReference>
<name>A0ABP7B6D0_9MICO</name>
<evidence type="ECO:0008006" key="3">
    <source>
        <dbReference type="Google" id="ProtNLM"/>
    </source>
</evidence>
<sequence length="157" mass="16713">MTRGFSLAGLLRLRGVQERAAAERLSRAAIAAQQTEARDRRTRAALAKADDDAVDVRTLAAIAASRAAARSRLADLALLTDAQRADVDEARRVHGEAKTRARGLEKLERAHAERERVNDLRVEQAALDEIASARSIAGRSAGVGAAPRLTAAAEDVA</sequence>
<evidence type="ECO:0000313" key="2">
    <source>
        <dbReference type="Proteomes" id="UP001410795"/>
    </source>
</evidence>
<proteinExistence type="predicted"/>
<accession>A0ABP7B6D0</accession>
<protein>
    <recommendedName>
        <fullName evidence="3">Flagellar FliJ protein</fullName>
    </recommendedName>
</protein>
<organism evidence="1 2">
    <name type="scientific">Microbacterium marinilacus</name>
    <dbReference type="NCBI Taxonomy" id="415209"/>
    <lineage>
        <taxon>Bacteria</taxon>
        <taxon>Bacillati</taxon>
        <taxon>Actinomycetota</taxon>
        <taxon>Actinomycetes</taxon>
        <taxon>Micrococcales</taxon>
        <taxon>Microbacteriaceae</taxon>
        <taxon>Microbacterium</taxon>
    </lineage>
</organism>
<evidence type="ECO:0000313" key="1">
    <source>
        <dbReference type="EMBL" id="GAA3649270.1"/>
    </source>
</evidence>
<dbReference type="RefSeq" id="WP_221856294.1">
    <property type="nucleotide sequence ID" value="NZ_BAAAYV010000003.1"/>
</dbReference>